<sequence>MIDQVQMNSAAGGALDQDLGGGQRVVQHPGQQAGVPTEATDDLPGGAAAVVTEVAGQVVEMRGLDRWDVGGRAVIQGGNLGNAAVEEACLKGVPNGFFDDRRFGTEAGEQGAGGFRACRGAEALQDAVAGRGSCSGGGEGRHLIVRADALTARPVQAAGGAGGEDQVTHNCRHRNWRGTCST</sequence>
<comment type="caution">
    <text evidence="2">The sequence shown here is derived from an EMBL/GenBank/DDBJ whole genome shotgun (WGS) entry which is preliminary data.</text>
</comment>
<name>A0A918F751_9DEIO</name>
<evidence type="ECO:0000256" key="1">
    <source>
        <dbReference type="SAM" id="MobiDB-lite"/>
    </source>
</evidence>
<dbReference type="EMBL" id="BMQL01000018">
    <property type="protein sequence ID" value="GGR15331.1"/>
    <property type="molecule type" value="Genomic_DNA"/>
</dbReference>
<feature type="region of interest" description="Disordered" evidence="1">
    <location>
        <begin position="13"/>
        <end position="40"/>
    </location>
</feature>
<organism evidence="2 3">
    <name type="scientific">Deinococcus ruber</name>
    <dbReference type="NCBI Taxonomy" id="1848197"/>
    <lineage>
        <taxon>Bacteria</taxon>
        <taxon>Thermotogati</taxon>
        <taxon>Deinococcota</taxon>
        <taxon>Deinococci</taxon>
        <taxon>Deinococcales</taxon>
        <taxon>Deinococcaceae</taxon>
        <taxon>Deinococcus</taxon>
    </lineage>
</organism>
<accession>A0A918F751</accession>
<keyword evidence="3" id="KW-1185">Reference proteome</keyword>
<protein>
    <submittedName>
        <fullName evidence="2">Uncharacterized protein</fullName>
    </submittedName>
</protein>
<evidence type="ECO:0000313" key="3">
    <source>
        <dbReference type="Proteomes" id="UP000603865"/>
    </source>
</evidence>
<evidence type="ECO:0000313" key="2">
    <source>
        <dbReference type="EMBL" id="GGR15331.1"/>
    </source>
</evidence>
<gene>
    <name evidence="2" type="ORF">GCM10008957_30090</name>
</gene>
<dbReference type="Proteomes" id="UP000603865">
    <property type="component" value="Unassembled WGS sequence"/>
</dbReference>
<reference evidence="2" key="1">
    <citation type="journal article" date="2014" name="Int. J. Syst. Evol. Microbiol.">
        <title>Complete genome sequence of Corynebacterium casei LMG S-19264T (=DSM 44701T), isolated from a smear-ripened cheese.</title>
        <authorList>
            <consortium name="US DOE Joint Genome Institute (JGI-PGF)"/>
            <person name="Walter F."/>
            <person name="Albersmeier A."/>
            <person name="Kalinowski J."/>
            <person name="Ruckert C."/>
        </authorList>
    </citation>
    <scope>NUCLEOTIDE SEQUENCE</scope>
    <source>
        <strain evidence="2">JCM 31311</strain>
    </source>
</reference>
<dbReference type="AlphaFoldDB" id="A0A918F751"/>
<proteinExistence type="predicted"/>
<reference evidence="2" key="2">
    <citation type="submission" date="2020-09" db="EMBL/GenBank/DDBJ databases">
        <authorList>
            <person name="Sun Q."/>
            <person name="Ohkuma M."/>
        </authorList>
    </citation>
    <scope>NUCLEOTIDE SEQUENCE</scope>
    <source>
        <strain evidence="2">JCM 31311</strain>
    </source>
</reference>